<evidence type="ECO:0000313" key="4">
    <source>
        <dbReference type="EMBL" id="KOO27894.1"/>
    </source>
</evidence>
<keyword evidence="5" id="KW-1185">Reference proteome</keyword>
<dbReference type="SMART" id="SM00054">
    <property type="entry name" value="EFh"/>
    <property type="match status" value="2"/>
</dbReference>
<organism evidence="4 5">
    <name type="scientific">Chrysochromulina tobinii</name>
    <dbReference type="NCBI Taxonomy" id="1460289"/>
    <lineage>
        <taxon>Eukaryota</taxon>
        <taxon>Haptista</taxon>
        <taxon>Haptophyta</taxon>
        <taxon>Prymnesiophyceae</taxon>
        <taxon>Prymnesiales</taxon>
        <taxon>Chrysochromulinaceae</taxon>
        <taxon>Chrysochromulina</taxon>
    </lineage>
</organism>
<evidence type="ECO:0000313" key="5">
    <source>
        <dbReference type="Proteomes" id="UP000037460"/>
    </source>
</evidence>
<evidence type="ECO:0000256" key="1">
    <source>
        <dbReference type="ARBA" id="ARBA00022737"/>
    </source>
</evidence>
<proteinExistence type="predicted"/>
<sequence>MPGGIYGIHYKDRLTADDVLGGTYQRTGTPMKGGQYSQRQMIKQQLHNQNLRLREAFVREDVRLTGTIAGNMPQVAATLRAGGLELSKAQVQQARKTFVTGDGRFNWELFCDAIEKARTDANKESALMKHARMFKQIDQDNSGRISRDELETALHASNVSMPQDQIDKVLNTIDADGDGNISYPEFVDGMAKEMMTGANVFSRVTTANSMRSPRRQ</sequence>
<dbReference type="InterPro" id="IPR002048">
    <property type="entry name" value="EF_hand_dom"/>
</dbReference>
<dbReference type="GO" id="GO:0005509">
    <property type="term" value="F:calcium ion binding"/>
    <property type="evidence" value="ECO:0007669"/>
    <property type="project" value="InterPro"/>
</dbReference>
<keyword evidence="2" id="KW-0106">Calcium</keyword>
<dbReference type="Gene3D" id="1.10.238.10">
    <property type="entry name" value="EF-hand"/>
    <property type="match status" value="1"/>
</dbReference>
<dbReference type="GO" id="GO:0016460">
    <property type="term" value="C:myosin II complex"/>
    <property type="evidence" value="ECO:0007669"/>
    <property type="project" value="TreeGrafter"/>
</dbReference>
<comment type="caution">
    <text evidence="4">The sequence shown here is derived from an EMBL/GenBank/DDBJ whole genome shotgun (WGS) entry which is preliminary data.</text>
</comment>
<dbReference type="PANTHER" id="PTHR23048">
    <property type="entry name" value="MYOSIN LIGHT CHAIN 1, 3"/>
    <property type="match status" value="1"/>
</dbReference>
<accession>A0A0M0JMS4</accession>
<feature type="domain" description="EF-hand" evidence="3">
    <location>
        <begin position="125"/>
        <end position="160"/>
    </location>
</feature>
<dbReference type="PROSITE" id="PS50222">
    <property type="entry name" value="EF_HAND_2"/>
    <property type="match status" value="2"/>
</dbReference>
<feature type="domain" description="EF-hand" evidence="3">
    <location>
        <begin position="161"/>
        <end position="196"/>
    </location>
</feature>
<dbReference type="AlphaFoldDB" id="A0A0M0JMS4"/>
<dbReference type="InterPro" id="IPR018247">
    <property type="entry name" value="EF_Hand_1_Ca_BS"/>
</dbReference>
<reference evidence="5" key="1">
    <citation type="journal article" date="2015" name="PLoS Genet.">
        <title>Genome Sequence and Transcriptome Analyses of Chrysochromulina tobin: Metabolic Tools for Enhanced Algal Fitness in the Prominent Order Prymnesiales (Haptophyceae).</title>
        <authorList>
            <person name="Hovde B.T."/>
            <person name="Deodato C.R."/>
            <person name="Hunsperger H.M."/>
            <person name="Ryken S.A."/>
            <person name="Yost W."/>
            <person name="Jha R.K."/>
            <person name="Patterson J."/>
            <person name="Monnat R.J. Jr."/>
            <person name="Barlow S.B."/>
            <person name="Starkenburg S.R."/>
            <person name="Cattolico R.A."/>
        </authorList>
    </citation>
    <scope>NUCLEOTIDE SEQUENCE</scope>
    <source>
        <strain evidence="5">CCMP291</strain>
    </source>
</reference>
<dbReference type="SUPFAM" id="SSF47473">
    <property type="entry name" value="EF-hand"/>
    <property type="match status" value="1"/>
</dbReference>
<dbReference type="CDD" id="cd00051">
    <property type="entry name" value="EFh"/>
    <property type="match status" value="1"/>
</dbReference>
<dbReference type="PROSITE" id="PS00018">
    <property type="entry name" value="EF_HAND_1"/>
    <property type="match status" value="2"/>
</dbReference>
<dbReference type="Pfam" id="PF13499">
    <property type="entry name" value="EF-hand_7"/>
    <property type="match status" value="1"/>
</dbReference>
<dbReference type="Proteomes" id="UP000037460">
    <property type="component" value="Unassembled WGS sequence"/>
</dbReference>
<gene>
    <name evidence="4" type="ORF">Ctob_011587</name>
</gene>
<name>A0A0M0JMS4_9EUKA</name>
<dbReference type="InterPro" id="IPR011992">
    <property type="entry name" value="EF-hand-dom_pair"/>
</dbReference>
<dbReference type="EMBL" id="JWZX01002648">
    <property type="protein sequence ID" value="KOO27894.1"/>
    <property type="molecule type" value="Genomic_DNA"/>
</dbReference>
<protein>
    <submittedName>
        <fullName evidence="4">Calmodulin-like 5</fullName>
    </submittedName>
</protein>
<evidence type="ECO:0000259" key="3">
    <source>
        <dbReference type="PROSITE" id="PS50222"/>
    </source>
</evidence>
<dbReference type="PANTHER" id="PTHR23048:SF0">
    <property type="entry name" value="CALMODULIN LIKE 3"/>
    <property type="match status" value="1"/>
</dbReference>
<evidence type="ECO:0000256" key="2">
    <source>
        <dbReference type="ARBA" id="ARBA00022837"/>
    </source>
</evidence>
<keyword evidence="1" id="KW-0677">Repeat</keyword>
<dbReference type="InterPro" id="IPR050230">
    <property type="entry name" value="CALM/Myosin/TropC-like"/>
</dbReference>
<dbReference type="OrthoDB" id="26525at2759"/>